<dbReference type="Pfam" id="PF02245">
    <property type="entry name" value="Pur_DNA_glyco"/>
    <property type="match status" value="1"/>
</dbReference>
<dbReference type="CDD" id="cd00540">
    <property type="entry name" value="AAG"/>
    <property type="match status" value="1"/>
</dbReference>
<dbReference type="SUPFAM" id="SSF50486">
    <property type="entry name" value="FMT C-terminal domain-like"/>
    <property type="match status" value="1"/>
</dbReference>
<gene>
    <name evidence="6" type="ORF">A2945_04330</name>
</gene>
<evidence type="ECO:0000256" key="4">
    <source>
        <dbReference type="ARBA" id="ARBA00023204"/>
    </source>
</evidence>
<comment type="similarity">
    <text evidence="1 5">Belongs to the DNA glycosylase MPG family.</text>
</comment>
<dbReference type="HAMAP" id="MF_00527">
    <property type="entry name" value="3MGH"/>
    <property type="match status" value="1"/>
</dbReference>
<reference evidence="6 7" key="1">
    <citation type="journal article" date="2016" name="Nat. Commun.">
        <title>Thousands of microbial genomes shed light on interconnected biogeochemical processes in an aquifer system.</title>
        <authorList>
            <person name="Anantharaman K."/>
            <person name="Brown C.T."/>
            <person name="Hug L.A."/>
            <person name="Sharon I."/>
            <person name="Castelle C.J."/>
            <person name="Probst A.J."/>
            <person name="Thomas B.C."/>
            <person name="Singh A."/>
            <person name="Wilkins M.J."/>
            <person name="Karaoz U."/>
            <person name="Brodie E.L."/>
            <person name="Williams K.H."/>
            <person name="Hubbard S.S."/>
            <person name="Banfield J.F."/>
        </authorList>
    </citation>
    <scope>NUCLEOTIDE SEQUENCE [LARGE SCALE GENOMIC DNA]</scope>
</reference>
<dbReference type="NCBIfam" id="TIGR00567">
    <property type="entry name" value="3mg"/>
    <property type="match status" value="1"/>
</dbReference>
<sequence>MRSKILSQKFFDRPTLTVARDLLGKYLVREFPRTSASHPRSSARRRAAIMITEVEAYDGPNDRASHASRGETPRNKPMFGKPGVFYVYFTYGMHWMLNVVTGPERYPAAVLIRGGKIKMRHEHSHGTVTRHSAIGAQWKEINGPARLTKYLSIDKKFNGKSASRRTGLWFEDRGVNPHTKRGRTLLAHAFGAIPRSGVGVKIKRGPRIGVDYAGAWAKKLYNFKLLG</sequence>
<organism evidence="6 7">
    <name type="scientific">Candidatus Liptonbacteria bacterium RIFCSPLOWO2_01_FULL_52_25</name>
    <dbReference type="NCBI Taxonomy" id="1798650"/>
    <lineage>
        <taxon>Bacteria</taxon>
        <taxon>Candidatus Liptoniibacteriota</taxon>
    </lineage>
</organism>
<dbReference type="GO" id="GO:0003677">
    <property type="term" value="F:DNA binding"/>
    <property type="evidence" value="ECO:0007669"/>
    <property type="project" value="InterPro"/>
</dbReference>
<dbReference type="InterPro" id="IPR036995">
    <property type="entry name" value="MPG_sf"/>
</dbReference>
<dbReference type="EC" id="3.2.2.-" evidence="5"/>
<dbReference type="GO" id="GO:0006284">
    <property type="term" value="P:base-excision repair"/>
    <property type="evidence" value="ECO:0007669"/>
    <property type="project" value="InterPro"/>
</dbReference>
<dbReference type="STRING" id="1798650.A2945_04330"/>
<evidence type="ECO:0000256" key="3">
    <source>
        <dbReference type="ARBA" id="ARBA00022801"/>
    </source>
</evidence>
<dbReference type="EMBL" id="MHLA01000005">
    <property type="protein sequence ID" value="OGZ00228.1"/>
    <property type="molecule type" value="Genomic_DNA"/>
</dbReference>
<evidence type="ECO:0000313" key="6">
    <source>
        <dbReference type="EMBL" id="OGZ00228.1"/>
    </source>
</evidence>
<evidence type="ECO:0000256" key="2">
    <source>
        <dbReference type="ARBA" id="ARBA00022763"/>
    </source>
</evidence>
<dbReference type="InterPro" id="IPR011034">
    <property type="entry name" value="Formyl_transferase-like_C_sf"/>
</dbReference>
<dbReference type="AlphaFoldDB" id="A0A1G2CII1"/>
<dbReference type="Gene3D" id="3.10.300.10">
    <property type="entry name" value="Methylpurine-DNA glycosylase (MPG)"/>
    <property type="match status" value="1"/>
</dbReference>
<dbReference type="InterPro" id="IPR003180">
    <property type="entry name" value="MPG"/>
</dbReference>
<evidence type="ECO:0000256" key="5">
    <source>
        <dbReference type="HAMAP-Rule" id="MF_00527"/>
    </source>
</evidence>
<proteinExistence type="inferred from homology"/>
<evidence type="ECO:0000313" key="7">
    <source>
        <dbReference type="Proteomes" id="UP000178880"/>
    </source>
</evidence>
<name>A0A1G2CII1_9BACT</name>
<keyword evidence="4 5" id="KW-0234">DNA repair</keyword>
<keyword evidence="3 5" id="KW-0378">Hydrolase</keyword>
<dbReference type="PANTHER" id="PTHR10429:SF0">
    <property type="entry name" value="DNA-3-METHYLADENINE GLYCOSYLASE"/>
    <property type="match status" value="1"/>
</dbReference>
<dbReference type="GO" id="GO:0003905">
    <property type="term" value="F:alkylbase DNA N-glycosylase activity"/>
    <property type="evidence" value="ECO:0007669"/>
    <property type="project" value="InterPro"/>
</dbReference>
<comment type="caution">
    <text evidence="6">The sequence shown here is derived from an EMBL/GenBank/DDBJ whole genome shotgun (WGS) entry which is preliminary data.</text>
</comment>
<dbReference type="Proteomes" id="UP000178880">
    <property type="component" value="Unassembled WGS sequence"/>
</dbReference>
<keyword evidence="2 5" id="KW-0227">DNA damage</keyword>
<protein>
    <recommendedName>
        <fullName evidence="5">Putative 3-methyladenine DNA glycosylase</fullName>
        <ecNumber evidence="5">3.2.2.-</ecNumber>
    </recommendedName>
</protein>
<accession>A0A1G2CII1</accession>
<evidence type="ECO:0000256" key="1">
    <source>
        <dbReference type="ARBA" id="ARBA00009232"/>
    </source>
</evidence>
<dbReference type="PANTHER" id="PTHR10429">
    <property type="entry name" value="DNA-3-METHYLADENINE GLYCOSYLASE"/>
    <property type="match status" value="1"/>
</dbReference>